<evidence type="ECO:0000256" key="1">
    <source>
        <dbReference type="SAM" id="MobiDB-lite"/>
    </source>
</evidence>
<protein>
    <submittedName>
        <fullName evidence="2">Uncharacterized protein</fullName>
    </submittedName>
</protein>
<sequence>MAFPLEFLLTQALRYTLMPKDKKKHSKKDELSSDILDAANLTLKKFRKVTKQVGKLSTGQKVVGGLALLAAGLTYLAQQQADAPEADADKNTAASEEPTPRKRKKAASPDLD</sequence>
<gene>
    <name evidence="2" type="ORF">GCM10023172_23770</name>
</gene>
<evidence type="ECO:0000313" key="2">
    <source>
        <dbReference type="EMBL" id="GAA4501621.1"/>
    </source>
</evidence>
<reference evidence="3" key="1">
    <citation type="journal article" date="2019" name="Int. J. Syst. Evol. Microbiol.">
        <title>The Global Catalogue of Microorganisms (GCM) 10K type strain sequencing project: providing services to taxonomists for standard genome sequencing and annotation.</title>
        <authorList>
            <consortium name="The Broad Institute Genomics Platform"/>
            <consortium name="The Broad Institute Genome Sequencing Center for Infectious Disease"/>
            <person name="Wu L."/>
            <person name="Ma J."/>
        </authorList>
    </citation>
    <scope>NUCLEOTIDE SEQUENCE [LARGE SCALE GENOMIC DNA]</scope>
    <source>
        <strain evidence="3">JCM 17841</strain>
    </source>
</reference>
<name>A0ABP8QDG6_9BACT</name>
<proteinExistence type="predicted"/>
<accession>A0ABP8QDG6</accession>
<comment type="caution">
    <text evidence="2">The sequence shown here is derived from an EMBL/GenBank/DDBJ whole genome shotgun (WGS) entry which is preliminary data.</text>
</comment>
<organism evidence="2 3">
    <name type="scientific">Hymenobacter ginsengisoli</name>
    <dbReference type="NCBI Taxonomy" id="1051626"/>
    <lineage>
        <taxon>Bacteria</taxon>
        <taxon>Pseudomonadati</taxon>
        <taxon>Bacteroidota</taxon>
        <taxon>Cytophagia</taxon>
        <taxon>Cytophagales</taxon>
        <taxon>Hymenobacteraceae</taxon>
        <taxon>Hymenobacter</taxon>
    </lineage>
</organism>
<dbReference type="EMBL" id="BAABGQ010000006">
    <property type="protein sequence ID" value="GAA4501621.1"/>
    <property type="molecule type" value="Genomic_DNA"/>
</dbReference>
<feature type="region of interest" description="Disordered" evidence="1">
    <location>
        <begin position="80"/>
        <end position="112"/>
    </location>
</feature>
<dbReference type="RefSeq" id="WP_208133065.1">
    <property type="nucleotide sequence ID" value="NZ_BAABGQ010000006.1"/>
</dbReference>
<evidence type="ECO:0000313" key="3">
    <source>
        <dbReference type="Proteomes" id="UP001501243"/>
    </source>
</evidence>
<keyword evidence="3" id="KW-1185">Reference proteome</keyword>
<dbReference type="Proteomes" id="UP001501243">
    <property type="component" value="Unassembled WGS sequence"/>
</dbReference>